<accession>A0A251TRD0</accession>
<keyword evidence="2" id="KW-1133">Transmembrane helix</keyword>
<dbReference type="EMBL" id="CM007899">
    <property type="protein sequence ID" value="OTG13329.1"/>
    <property type="molecule type" value="Genomic_DNA"/>
</dbReference>
<dbReference type="PANTHER" id="PTHR36810:SF1">
    <property type="entry name" value="OS05G0232200 PROTEIN"/>
    <property type="match status" value="1"/>
</dbReference>
<feature type="region of interest" description="Disordered" evidence="1">
    <location>
        <begin position="438"/>
        <end position="462"/>
    </location>
</feature>
<dbReference type="FunCoup" id="A0A251TRD0">
    <property type="interactions" value="701"/>
</dbReference>
<feature type="compositionally biased region" description="Basic and acidic residues" evidence="1">
    <location>
        <begin position="438"/>
        <end position="449"/>
    </location>
</feature>
<evidence type="ECO:0000313" key="4">
    <source>
        <dbReference type="Proteomes" id="UP000215914"/>
    </source>
</evidence>
<dbReference type="InParanoid" id="A0A251TRD0"/>
<reference evidence="4" key="1">
    <citation type="journal article" date="2017" name="Nature">
        <title>The sunflower genome provides insights into oil metabolism, flowering and Asterid evolution.</title>
        <authorList>
            <person name="Badouin H."/>
            <person name="Gouzy J."/>
            <person name="Grassa C.J."/>
            <person name="Murat F."/>
            <person name="Staton S.E."/>
            <person name="Cottret L."/>
            <person name="Lelandais-Briere C."/>
            <person name="Owens G.L."/>
            <person name="Carrere S."/>
            <person name="Mayjonade B."/>
            <person name="Legrand L."/>
            <person name="Gill N."/>
            <person name="Kane N.C."/>
            <person name="Bowers J.E."/>
            <person name="Hubner S."/>
            <person name="Bellec A."/>
            <person name="Berard A."/>
            <person name="Berges H."/>
            <person name="Blanchet N."/>
            <person name="Boniface M.C."/>
            <person name="Brunel D."/>
            <person name="Catrice O."/>
            <person name="Chaidir N."/>
            <person name="Claudel C."/>
            <person name="Donnadieu C."/>
            <person name="Faraut T."/>
            <person name="Fievet G."/>
            <person name="Helmstetter N."/>
            <person name="King M."/>
            <person name="Knapp S.J."/>
            <person name="Lai Z."/>
            <person name="Le Paslier M.C."/>
            <person name="Lippi Y."/>
            <person name="Lorenzon L."/>
            <person name="Mandel J.R."/>
            <person name="Marage G."/>
            <person name="Marchand G."/>
            <person name="Marquand E."/>
            <person name="Bret-Mestries E."/>
            <person name="Morien E."/>
            <person name="Nambeesan S."/>
            <person name="Nguyen T."/>
            <person name="Pegot-Espagnet P."/>
            <person name="Pouilly N."/>
            <person name="Raftis F."/>
            <person name="Sallet E."/>
            <person name="Schiex T."/>
            <person name="Thomas J."/>
            <person name="Vandecasteele C."/>
            <person name="Vares D."/>
            <person name="Vear F."/>
            <person name="Vautrin S."/>
            <person name="Crespi M."/>
            <person name="Mangin B."/>
            <person name="Burke J.M."/>
            <person name="Salse J."/>
            <person name="Munos S."/>
            <person name="Vincourt P."/>
            <person name="Rieseberg L.H."/>
            <person name="Langlade N.B."/>
        </authorList>
    </citation>
    <scope>NUCLEOTIDE SEQUENCE [LARGE SCALE GENOMIC DNA]</scope>
    <source>
        <strain evidence="4">cv. SF193</strain>
    </source>
</reference>
<dbReference type="AlphaFoldDB" id="A0A251TRD0"/>
<keyword evidence="2" id="KW-0812">Transmembrane</keyword>
<protein>
    <submittedName>
        <fullName evidence="3">Uncharacterized protein</fullName>
    </submittedName>
</protein>
<feature type="compositionally biased region" description="Low complexity" evidence="1">
    <location>
        <begin position="392"/>
        <end position="408"/>
    </location>
</feature>
<keyword evidence="2" id="KW-0472">Membrane</keyword>
<name>A0A251TRD0_HELAN</name>
<keyword evidence="4" id="KW-1185">Reference proteome</keyword>
<dbReference type="Proteomes" id="UP000215914">
    <property type="component" value="Chromosome 10"/>
</dbReference>
<dbReference type="OrthoDB" id="1939272at2759"/>
<feature type="region of interest" description="Disordered" evidence="1">
    <location>
        <begin position="388"/>
        <end position="408"/>
    </location>
</feature>
<evidence type="ECO:0000256" key="1">
    <source>
        <dbReference type="SAM" id="MobiDB-lite"/>
    </source>
</evidence>
<organism evidence="3 4">
    <name type="scientific">Helianthus annuus</name>
    <name type="common">Common sunflower</name>
    <dbReference type="NCBI Taxonomy" id="4232"/>
    <lineage>
        <taxon>Eukaryota</taxon>
        <taxon>Viridiplantae</taxon>
        <taxon>Streptophyta</taxon>
        <taxon>Embryophyta</taxon>
        <taxon>Tracheophyta</taxon>
        <taxon>Spermatophyta</taxon>
        <taxon>Magnoliopsida</taxon>
        <taxon>eudicotyledons</taxon>
        <taxon>Gunneridae</taxon>
        <taxon>Pentapetalae</taxon>
        <taxon>asterids</taxon>
        <taxon>campanulids</taxon>
        <taxon>Asterales</taxon>
        <taxon>Asteraceae</taxon>
        <taxon>Asteroideae</taxon>
        <taxon>Heliantheae alliance</taxon>
        <taxon>Heliantheae</taxon>
        <taxon>Helianthus</taxon>
    </lineage>
</organism>
<gene>
    <name evidence="3" type="ORF">HannXRQ_Chr10g0319291</name>
</gene>
<proteinExistence type="predicted"/>
<dbReference type="PANTHER" id="PTHR36810">
    <property type="entry name" value="BNACNNG47150D PROTEIN"/>
    <property type="match status" value="1"/>
</dbReference>
<feature type="region of interest" description="Disordered" evidence="1">
    <location>
        <begin position="159"/>
        <end position="205"/>
    </location>
</feature>
<feature type="transmembrane region" description="Helical" evidence="2">
    <location>
        <begin position="465"/>
        <end position="484"/>
    </location>
</feature>
<feature type="compositionally biased region" description="Basic and acidic residues" evidence="1">
    <location>
        <begin position="177"/>
        <end position="193"/>
    </location>
</feature>
<sequence>MPGSIQVSVLSFKKLPSSSNSVKISLGKFEYEAVENGTFSFPLTNLRDKLTITIQDAQGNQVSNSGVPTMSILEKGVWDDMFPIEGGGLIHMKFEFVLSDQERTRVLSMRESAIKKKQAEILGSRIGNAENAKFLASSVQRREVADVLRATSSLNATKSFDGKKEESFPRQSLTNATDKREETPVSRSTKETELNPNGSGNLVDKLKTNEASTSNKNNEFSLQQAEVPKKLLEDTKTRDFLKNNNNAVKTVLSDNRVEISDQQNLEDKKRSFFKKMSKDGNFPPFSQETEVNITKTNEIQLQDSSSSNAGSSRLTIAEKIKSLSPKLAGDMAKRASLEKTPKNIKKMISVFESSLSKDRVPIKPLRTKSNRFGTSRLLKDDTVKDLYEKPESNLNNSETSSSTRLRNSFSTGDLRKTISSEDQVEFDDDIVESAEQMAKEEYHQEKGEENESSEGPDIEASNGSFGQAMKIALVVGFGVVVFLFRPRETGKGKKENTRASRNVVMMNKRGSIEEQRRRVSVSRSS</sequence>
<evidence type="ECO:0000256" key="2">
    <source>
        <dbReference type="SAM" id="Phobius"/>
    </source>
</evidence>
<evidence type="ECO:0000313" key="3">
    <source>
        <dbReference type="EMBL" id="OTG13329.1"/>
    </source>
</evidence>